<accession>M3XXE2</accession>
<sequence>MQLRLIGVKRERRAQRRSYADWLTEKATLKGQIVISWKSLPDDWVQWTHQTRFQLSYIGRRVELHACAPGRDGELLDTAGCLRARLPCCLCRLPRATSRFSTGPSTQQEAHIEPEGWDPVKKGPCLCYPWILTTQNSAWPTGLCIWCMFSR</sequence>
<name>M3XXE2_MUSPF</name>
<protein>
    <submittedName>
        <fullName evidence="1">Uncharacterized protein</fullName>
    </submittedName>
</protein>
<dbReference type="AlphaFoldDB" id="M3XXE2"/>
<dbReference type="Ensembl" id="ENSMPUT00000003810.1">
    <property type="protein sequence ID" value="ENSMPUP00000003742.1"/>
    <property type="gene ID" value="ENSMPUG00000003772.1"/>
</dbReference>
<proteinExistence type="predicted"/>
<dbReference type="HOGENOM" id="CLU_1730843_0_0_1"/>
<dbReference type="EMBL" id="AEYP01063164">
    <property type="status" value="NOT_ANNOTATED_CDS"/>
    <property type="molecule type" value="Genomic_DNA"/>
</dbReference>
<reference evidence="1" key="1">
    <citation type="submission" date="2024-06" db="UniProtKB">
        <authorList>
            <consortium name="Ensembl"/>
        </authorList>
    </citation>
    <scope>IDENTIFICATION</scope>
</reference>
<dbReference type="InParanoid" id="M3XXE2"/>
<organism evidence="1">
    <name type="scientific">Mustela putorius furo</name>
    <name type="common">European domestic ferret</name>
    <name type="synonym">Mustela furo</name>
    <dbReference type="NCBI Taxonomy" id="9669"/>
    <lineage>
        <taxon>Eukaryota</taxon>
        <taxon>Metazoa</taxon>
        <taxon>Chordata</taxon>
        <taxon>Craniata</taxon>
        <taxon>Vertebrata</taxon>
        <taxon>Euteleostomi</taxon>
        <taxon>Mammalia</taxon>
        <taxon>Eutheria</taxon>
        <taxon>Laurasiatheria</taxon>
        <taxon>Carnivora</taxon>
        <taxon>Caniformia</taxon>
        <taxon>Musteloidea</taxon>
        <taxon>Mustelidae</taxon>
        <taxon>Mustelinae</taxon>
        <taxon>Mustela</taxon>
    </lineage>
</organism>
<evidence type="ECO:0000313" key="1">
    <source>
        <dbReference type="Ensembl" id="ENSMPUP00000003742.1"/>
    </source>
</evidence>